<proteinExistence type="predicted"/>
<reference evidence="3 4" key="1">
    <citation type="submission" date="2015-03" db="EMBL/GenBank/DDBJ databases">
        <title>Genome assembly of Sandaracinus amylolyticus DSM 53668.</title>
        <authorList>
            <person name="Sharma G."/>
            <person name="Subramanian S."/>
        </authorList>
    </citation>
    <scope>NUCLEOTIDE SEQUENCE [LARGE SCALE GENOMIC DNA]</scope>
    <source>
        <strain evidence="3 4">DSM 53668</strain>
    </source>
</reference>
<name>A0A0F6W9T6_9BACT</name>
<feature type="domain" description="PilZ" evidence="2">
    <location>
        <begin position="13"/>
        <end position="107"/>
    </location>
</feature>
<protein>
    <submittedName>
        <fullName evidence="3">HEAT repeat protein</fullName>
    </submittedName>
</protein>
<dbReference type="Pfam" id="PF07238">
    <property type="entry name" value="PilZ"/>
    <property type="match status" value="1"/>
</dbReference>
<dbReference type="AlphaFoldDB" id="A0A0F6W9T6"/>
<sequence>MEAQIERRSYGLPRMPVDLLVELSNEGDDEVFEADAVDLGPGGIGLRAAVLPEVGQRLRCRFEVPGAIDACEAQGEVVWAADAGRWSGSFGVRFDGLDARAAEALEAIAPAPVEDPGTPEELRAPRVVKVRLDGVASAIEGEIASEDGESISIEQAMPFLQIGRGAEIDSGAAKVRAVLERVRLRVENGTPRLVLELAAESAPVEDEPASADATIQDEPLESLVARAKVEEEPLPDVSIERAPIERREASKKIVAPTKVRREREAPRVIAREEIATAEPEAADEEAPIVIKARAFAAQARPALASGWAKTKSFSALVVARSGPWLVRARDAIVAAWRTLTARIAQRAPRLAPMLGQPARRRTTSAPPVATAPQPVRRARGAAPVVETPVKGRARGMAIGAIAIVAVGLAVYGLASRPEAPSDEIDVHRPVDVPAALPATPTLAAPVTVPETYEPIAPPEPAAAAPTPGWDRAMPEPATAAGPIAAPSYPSIDDRREVVVPAEDEPATATTTTTGTRSMEFGAPSVERGRTTALRMSAPVQSIEGLADAGGFTVTVHGALSLDRAAPLAAANSAIERASIINRGDHCVLTIRFVTGRTPPYRVVANGSALEVTFGR</sequence>
<accession>A0A0F6W9T6</accession>
<organism evidence="3 4">
    <name type="scientific">Sandaracinus amylolyticus</name>
    <dbReference type="NCBI Taxonomy" id="927083"/>
    <lineage>
        <taxon>Bacteria</taxon>
        <taxon>Pseudomonadati</taxon>
        <taxon>Myxococcota</taxon>
        <taxon>Polyangia</taxon>
        <taxon>Polyangiales</taxon>
        <taxon>Sandaracinaceae</taxon>
        <taxon>Sandaracinus</taxon>
    </lineage>
</organism>
<dbReference type="EMBL" id="CP011125">
    <property type="protein sequence ID" value="AKF11042.1"/>
    <property type="molecule type" value="Genomic_DNA"/>
</dbReference>
<evidence type="ECO:0000313" key="3">
    <source>
        <dbReference type="EMBL" id="AKF11042.1"/>
    </source>
</evidence>
<dbReference type="GO" id="GO:0035438">
    <property type="term" value="F:cyclic-di-GMP binding"/>
    <property type="evidence" value="ECO:0007669"/>
    <property type="project" value="InterPro"/>
</dbReference>
<feature type="region of interest" description="Disordered" evidence="1">
    <location>
        <begin position="357"/>
        <end position="381"/>
    </location>
</feature>
<dbReference type="Gene3D" id="2.40.10.220">
    <property type="entry name" value="predicted glycosyltransferase like domains"/>
    <property type="match status" value="1"/>
</dbReference>
<dbReference type="Proteomes" id="UP000034883">
    <property type="component" value="Chromosome"/>
</dbReference>
<gene>
    <name evidence="3" type="ORF">DB32_008191</name>
</gene>
<evidence type="ECO:0000256" key="1">
    <source>
        <dbReference type="SAM" id="MobiDB-lite"/>
    </source>
</evidence>
<dbReference type="InterPro" id="IPR009875">
    <property type="entry name" value="PilZ_domain"/>
</dbReference>
<evidence type="ECO:0000259" key="2">
    <source>
        <dbReference type="Pfam" id="PF07238"/>
    </source>
</evidence>
<dbReference type="KEGG" id="samy:DB32_008191"/>
<keyword evidence="4" id="KW-1185">Reference proteome</keyword>
<evidence type="ECO:0000313" key="4">
    <source>
        <dbReference type="Proteomes" id="UP000034883"/>
    </source>
</evidence>
<dbReference type="STRING" id="927083.DB32_008191"/>
<dbReference type="SUPFAM" id="SSF141371">
    <property type="entry name" value="PilZ domain-like"/>
    <property type="match status" value="1"/>
</dbReference>